<dbReference type="Proteomes" id="UP000193642">
    <property type="component" value="Unassembled WGS sequence"/>
</dbReference>
<dbReference type="OrthoDB" id="2166087at2759"/>
<name>A0A1Y2B0P3_9FUNG</name>
<gene>
    <name evidence="2" type="ORF">BCR33DRAFT_725090</name>
</gene>
<feature type="chain" id="PRO_5012417855" description="IGFBP N-terminal domain-containing protein" evidence="1">
    <location>
        <begin position="19"/>
        <end position="121"/>
    </location>
</feature>
<reference evidence="2 3" key="1">
    <citation type="submission" date="2016-07" db="EMBL/GenBank/DDBJ databases">
        <title>Pervasive Adenine N6-methylation of Active Genes in Fungi.</title>
        <authorList>
            <consortium name="DOE Joint Genome Institute"/>
            <person name="Mondo S.J."/>
            <person name="Dannebaum R.O."/>
            <person name="Kuo R.C."/>
            <person name="Labutti K."/>
            <person name="Haridas S."/>
            <person name="Kuo A."/>
            <person name="Salamov A."/>
            <person name="Ahrendt S.R."/>
            <person name="Lipzen A."/>
            <person name="Sullivan W."/>
            <person name="Andreopoulos W.B."/>
            <person name="Clum A."/>
            <person name="Lindquist E."/>
            <person name="Daum C."/>
            <person name="Ramamoorthy G.K."/>
            <person name="Gryganskyi A."/>
            <person name="Culley D."/>
            <person name="Magnuson J.K."/>
            <person name="James T.Y."/>
            <person name="O'Malley M.A."/>
            <person name="Stajich J.E."/>
            <person name="Spatafora J.W."/>
            <person name="Visel A."/>
            <person name="Grigoriev I.V."/>
        </authorList>
    </citation>
    <scope>NUCLEOTIDE SEQUENCE [LARGE SCALE GENOMIC DNA]</scope>
    <source>
        <strain evidence="2 3">JEL800</strain>
    </source>
</reference>
<dbReference type="PROSITE" id="PS51257">
    <property type="entry name" value="PROKAR_LIPOPROTEIN"/>
    <property type="match status" value="1"/>
</dbReference>
<comment type="caution">
    <text evidence="2">The sequence shown here is derived from an EMBL/GenBank/DDBJ whole genome shotgun (WGS) entry which is preliminary data.</text>
</comment>
<organism evidence="2 3">
    <name type="scientific">Rhizoclosmatium globosum</name>
    <dbReference type="NCBI Taxonomy" id="329046"/>
    <lineage>
        <taxon>Eukaryota</taxon>
        <taxon>Fungi</taxon>
        <taxon>Fungi incertae sedis</taxon>
        <taxon>Chytridiomycota</taxon>
        <taxon>Chytridiomycota incertae sedis</taxon>
        <taxon>Chytridiomycetes</taxon>
        <taxon>Chytridiales</taxon>
        <taxon>Chytriomycetaceae</taxon>
        <taxon>Rhizoclosmatium</taxon>
    </lineage>
</organism>
<evidence type="ECO:0000256" key="1">
    <source>
        <dbReference type="SAM" id="SignalP"/>
    </source>
</evidence>
<keyword evidence="3" id="KW-1185">Reference proteome</keyword>
<proteinExistence type="predicted"/>
<keyword evidence="1" id="KW-0732">Signal</keyword>
<sequence>MQIKTFSILAILSIAVSAANIVPVAVGGACGGSIQNAPICDTNLDCISTSGALGSAGICTLKVSDVGGPCQQPLQYSAVCKAGLVCVLPLYPIMPGASGTCQIEICSSRTSTTTAAASTGG</sequence>
<protein>
    <recommendedName>
        <fullName evidence="4">IGFBP N-terminal domain-containing protein</fullName>
    </recommendedName>
</protein>
<evidence type="ECO:0000313" key="3">
    <source>
        <dbReference type="Proteomes" id="UP000193642"/>
    </source>
</evidence>
<dbReference type="AlphaFoldDB" id="A0A1Y2B0P3"/>
<evidence type="ECO:0008006" key="4">
    <source>
        <dbReference type="Google" id="ProtNLM"/>
    </source>
</evidence>
<feature type="signal peptide" evidence="1">
    <location>
        <begin position="1"/>
        <end position="18"/>
    </location>
</feature>
<accession>A0A1Y2B0P3</accession>
<feature type="non-terminal residue" evidence="2">
    <location>
        <position position="121"/>
    </location>
</feature>
<dbReference type="EMBL" id="MCGO01000095">
    <property type="protein sequence ID" value="ORY28391.1"/>
    <property type="molecule type" value="Genomic_DNA"/>
</dbReference>
<evidence type="ECO:0000313" key="2">
    <source>
        <dbReference type="EMBL" id="ORY28391.1"/>
    </source>
</evidence>